<evidence type="ECO:0000256" key="1">
    <source>
        <dbReference type="SAM" id="Phobius"/>
    </source>
</evidence>
<feature type="transmembrane region" description="Helical" evidence="1">
    <location>
        <begin position="6"/>
        <end position="28"/>
    </location>
</feature>
<gene>
    <name evidence="2" type="ORF">DEVEQU_00646</name>
</gene>
<feature type="transmembrane region" description="Helical" evidence="1">
    <location>
        <begin position="40"/>
        <end position="64"/>
    </location>
</feature>
<sequence>MGRGAIVHGIPLIVAIGAGLLLAPWIMGASAIQGDAGARGYNVGVVALFLYPASYQLLIIAWGICRWQRWPLQGLLLQLIWLSLMLFIAAMSYALVDLQEYLRSSEP</sequence>
<evidence type="ECO:0000313" key="3">
    <source>
        <dbReference type="Proteomes" id="UP000268844"/>
    </source>
</evidence>
<proteinExistence type="predicted"/>
<feature type="transmembrane region" description="Helical" evidence="1">
    <location>
        <begin position="76"/>
        <end position="96"/>
    </location>
</feature>
<name>A0A3S4D3I9_9HYPH</name>
<keyword evidence="1" id="KW-1133">Transmembrane helix</keyword>
<organism evidence="2 3">
    <name type="scientific">Devosia equisanguinis</name>
    <dbReference type="NCBI Taxonomy" id="2490941"/>
    <lineage>
        <taxon>Bacteria</taxon>
        <taxon>Pseudomonadati</taxon>
        <taxon>Pseudomonadota</taxon>
        <taxon>Alphaproteobacteria</taxon>
        <taxon>Hyphomicrobiales</taxon>
        <taxon>Devosiaceae</taxon>
        <taxon>Devosia</taxon>
    </lineage>
</organism>
<protein>
    <submittedName>
        <fullName evidence="2">Uncharacterized protein</fullName>
    </submittedName>
</protein>
<dbReference type="EMBL" id="UZWD01000009">
    <property type="protein sequence ID" value="VDS03523.1"/>
    <property type="molecule type" value="Genomic_DNA"/>
</dbReference>
<evidence type="ECO:0000313" key="2">
    <source>
        <dbReference type="EMBL" id="VDS03523.1"/>
    </source>
</evidence>
<accession>A0A3S4D3I9</accession>
<keyword evidence="3" id="KW-1185">Reference proteome</keyword>
<dbReference type="Proteomes" id="UP000268844">
    <property type="component" value="Unassembled WGS sequence"/>
</dbReference>
<keyword evidence="1" id="KW-0812">Transmembrane</keyword>
<reference evidence="2 3" key="1">
    <citation type="submission" date="2018-12" db="EMBL/GenBank/DDBJ databases">
        <authorList>
            <person name="Criscuolo A."/>
        </authorList>
    </citation>
    <scope>NUCLEOTIDE SEQUENCE [LARGE SCALE GENOMIC DNA]</scope>
    <source>
        <strain evidence="2">ACIP1116281</strain>
    </source>
</reference>
<dbReference type="AlphaFoldDB" id="A0A3S4D3I9"/>
<keyword evidence="1" id="KW-0472">Membrane</keyword>